<dbReference type="EMBL" id="JBJKFK010000963">
    <property type="protein sequence ID" value="KAL3314551.1"/>
    <property type="molecule type" value="Genomic_DNA"/>
</dbReference>
<feature type="compositionally biased region" description="Polar residues" evidence="1">
    <location>
        <begin position="117"/>
        <end position="126"/>
    </location>
</feature>
<evidence type="ECO:0000256" key="1">
    <source>
        <dbReference type="SAM" id="MobiDB-lite"/>
    </source>
</evidence>
<keyword evidence="3" id="KW-1185">Reference proteome</keyword>
<proteinExistence type="predicted"/>
<feature type="region of interest" description="Disordered" evidence="1">
    <location>
        <begin position="95"/>
        <end position="141"/>
    </location>
</feature>
<dbReference type="InterPro" id="IPR027080">
    <property type="entry name" value="Unc-13"/>
</dbReference>
<organism evidence="2 3">
    <name type="scientific">Cichlidogyrus casuarinus</name>
    <dbReference type="NCBI Taxonomy" id="1844966"/>
    <lineage>
        <taxon>Eukaryota</taxon>
        <taxon>Metazoa</taxon>
        <taxon>Spiralia</taxon>
        <taxon>Lophotrochozoa</taxon>
        <taxon>Platyhelminthes</taxon>
        <taxon>Monogenea</taxon>
        <taxon>Monopisthocotylea</taxon>
        <taxon>Dactylogyridea</taxon>
        <taxon>Ancyrocephalidae</taxon>
        <taxon>Cichlidogyrus</taxon>
    </lineage>
</organism>
<name>A0ABD2Q4M2_9PLAT</name>
<accession>A0ABD2Q4M2</accession>
<evidence type="ECO:0000313" key="3">
    <source>
        <dbReference type="Proteomes" id="UP001626550"/>
    </source>
</evidence>
<sequence>LLGAGSDPESYELHFCLKDYCFGRADRMVGITVLQLRDLADSQRGASGNASGACACLCVFGKKLNLDDTGWTILRILSQRPQDEVAKEFVRLKSEVRSQDDSNQAGASHGPPKSALNRPTPQQPVRSNGLERTVIQRRSNR</sequence>
<dbReference type="AlphaFoldDB" id="A0ABD2Q4M2"/>
<gene>
    <name evidence="2" type="ORF">Ciccas_006824</name>
</gene>
<comment type="caution">
    <text evidence="2">The sequence shown here is derived from an EMBL/GenBank/DDBJ whole genome shotgun (WGS) entry which is preliminary data.</text>
</comment>
<feature type="non-terminal residue" evidence="2">
    <location>
        <position position="1"/>
    </location>
</feature>
<protein>
    <submittedName>
        <fullName evidence="2">Uncharacterized protein</fullName>
    </submittedName>
</protein>
<reference evidence="2 3" key="1">
    <citation type="submission" date="2024-11" db="EMBL/GenBank/DDBJ databases">
        <title>Adaptive evolution of stress response genes in parasites aligns with host niche diversity.</title>
        <authorList>
            <person name="Hahn C."/>
            <person name="Resl P."/>
        </authorList>
    </citation>
    <scope>NUCLEOTIDE SEQUENCE [LARGE SCALE GENOMIC DNA]</scope>
    <source>
        <strain evidence="2">EGGRZ-B1_66</strain>
        <tissue evidence="2">Body</tissue>
    </source>
</reference>
<dbReference type="PANTHER" id="PTHR10480:SF12">
    <property type="entry name" value="UNC-13, ISOFORM E"/>
    <property type="match status" value="1"/>
</dbReference>
<dbReference type="PANTHER" id="PTHR10480">
    <property type="entry name" value="PROTEIN UNC-13 HOMOLOG"/>
    <property type="match status" value="1"/>
</dbReference>
<dbReference type="Proteomes" id="UP001626550">
    <property type="component" value="Unassembled WGS sequence"/>
</dbReference>
<evidence type="ECO:0000313" key="2">
    <source>
        <dbReference type="EMBL" id="KAL3314551.1"/>
    </source>
</evidence>